<accession>A0A926XSL4</accession>
<name>A0A926XSL4_9BACT</name>
<keyword evidence="7" id="KW-1185">Reference proteome</keyword>
<reference evidence="6" key="1">
    <citation type="submission" date="2020-09" db="EMBL/GenBank/DDBJ databases">
        <authorList>
            <person name="Kim M.K."/>
        </authorList>
    </citation>
    <scope>NUCLEOTIDE SEQUENCE</scope>
    <source>
        <strain evidence="6">BT702</strain>
    </source>
</reference>
<evidence type="ECO:0000256" key="2">
    <source>
        <dbReference type="ARBA" id="ARBA00022525"/>
    </source>
</evidence>
<evidence type="ECO:0000313" key="7">
    <source>
        <dbReference type="Proteomes" id="UP000598820"/>
    </source>
</evidence>
<evidence type="ECO:0000259" key="5">
    <source>
        <dbReference type="PROSITE" id="PS50835"/>
    </source>
</evidence>
<evidence type="ECO:0000256" key="4">
    <source>
        <dbReference type="SAM" id="SignalP"/>
    </source>
</evidence>
<dbReference type="Gene3D" id="2.60.40.10">
    <property type="entry name" value="Immunoglobulins"/>
    <property type="match status" value="1"/>
</dbReference>
<dbReference type="PROSITE" id="PS50835">
    <property type="entry name" value="IG_LIKE"/>
    <property type="match status" value="1"/>
</dbReference>
<organism evidence="6 7">
    <name type="scientific">Spirosoma profusum</name>
    <dbReference type="NCBI Taxonomy" id="2771354"/>
    <lineage>
        <taxon>Bacteria</taxon>
        <taxon>Pseudomonadati</taxon>
        <taxon>Bacteroidota</taxon>
        <taxon>Cytophagia</taxon>
        <taxon>Cytophagales</taxon>
        <taxon>Cytophagaceae</taxon>
        <taxon>Spirosoma</taxon>
    </lineage>
</organism>
<feature type="domain" description="Ig-like" evidence="5">
    <location>
        <begin position="218"/>
        <end position="316"/>
    </location>
</feature>
<dbReference type="Proteomes" id="UP000598820">
    <property type="component" value="Unassembled WGS sequence"/>
</dbReference>
<dbReference type="InterPro" id="IPR013783">
    <property type="entry name" value="Ig-like_fold"/>
</dbReference>
<dbReference type="InterPro" id="IPR007110">
    <property type="entry name" value="Ig-like_dom"/>
</dbReference>
<dbReference type="EMBL" id="JACWZY010000001">
    <property type="protein sequence ID" value="MBD2699169.1"/>
    <property type="molecule type" value="Genomic_DNA"/>
</dbReference>
<dbReference type="PANTHER" id="PTHR36108">
    <property type="entry name" value="COLOSSIN-B-RELATED"/>
    <property type="match status" value="1"/>
</dbReference>
<gene>
    <name evidence="6" type="ORF">IC229_00875</name>
</gene>
<comment type="similarity">
    <text evidence="1">Belongs to the serine-aspartate repeat-containing protein (SDr) family.</text>
</comment>
<evidence type="ECO:0000256" key="3">
    <source>
        <dbReference type="ARBA" id="ARBA00022729"/>
    </source>
</evidence>
<sequence>MKRTLYLATLLWCWALLVQAQSQINGTVQVHPGGHMGVFNNLNFNTGYVITPRNLPGDNIYFAVGASHTGASDASHVNGYAEEAGHATFTFPIGNGTTYRSAGISSASTAVNYRAAYFSVNPSSATLPTGAPFSTAARAAGVNAVSTVEYWDIDGSSAASITLSWNAASNLTTLTGGNPNLLIIVGWNGSQWVNLGRAGGVSGTLTSTGTITATNVTPDTYTAYTFGSSVCQLAVAASALSNTICAGGSISLSTSTTGAVGSLTYAWTGPGGYSASGSAVTISNASVSASGTYTVVVTDAGNGCSATATTSAVTVSPQPTISSVSTSNPTSCGTPTGSLTLNGLAPSTAYLISYSYNGGAATTASLTSNASGQVTIGSLAAGSYTNITANNGSCTSSAQTASLSDPSAPAAPSITANPATSVICLGQSITLTASGSGTSFTFSGPGTITPSGSSVIVTPTSVGNAVYTATQTTAGCTSAAATYAVTVNSQPVIGSVTPTNPSSCGTNSGSITLNGLTPSLQYTISYSRNGGSPTTGTFTANGSGQVIISGLFAGTYSAITASQGACASAPYSASVTLADPTPAALTASQITGFSPTSCGSSTGRIEITGLPANASGIVINYTKNGVATSANVSTDASGKATISSLTAGNYSNFTYQSGGCTSAPYTGNVALTDPGLTPLTSSNISSLNPTTCGGTDGSITVSGLAANTAMTLSYQRNGVNGSANVTTNGSGQAVIPGLSAGNYTVIAYTIGACTSAPYNGAVSISDPGLAQLTPANVSGKAPSFCGGVNGRIDITGLAANQLITVNYKKDGVAQPAVTAISNGAGLVTIANLGQGVYTDITYTIGTCTSAPYTGSINMMQPELTAPQFTGINPAICGASNGRIEITGLGSSQSININYSFNGTPIVVAVTTDPTGKAIISGLVSGTYTAFSYSQGACTSTSYPGPIVLSNPAPTILNASNVLGINPTRCGQADGRIEITGLAGNVSTTINYRRNSIVQVANVTTDASGKAVITGLTAAVYSDFTYTQGTCTSAPYIGPVTLTDPTPTALTAANVTPFNPTSCTATDGRIEITGLASNVTTTLSYTKDGVATSTTVVTDASGKATIPNLGAGNYSNFSYSQGTCTSAPYTAVLTIGATGCGRISMRVFLQGSLFNNGGSIGANSLPLMRDNLRSGGYLPLNDPYRTATYTSAFTHVNNAQFQTIPASMTTTTGDKAIVDWVFIELRDKSNPAIVSYTRSGLVLRDGTVIDTDGQSSLNFTGIPADNFYVAVRHRNHLGVMTAQTITIPSSSTVDFITMTDAQLWNTTGYDGVERSTITASGISVRALWAGNSVHNNKVKYIGNGTDLPGILSNVLSYPGSAGAYNFSNAFGYFIGDINMDGRALYIGSGNDGAFILSNVLNYPLNSTKVYNYDLFFQQIP</sequence>
<evidence type="ECO:0000256" key="1">
    <source>
        <dbReference type="ARBA" id="ARBA00007257"/>
    </source>
</evidence>
<comment type="caution">
    <text evidence="6">The sequence shown here is derived from an EMBL/GenBank/DDBJ whole genome shotgun (WGS) entry which is preliminary data.</text>
</comment>
<evidence type="ECO:0000313" key="6">
    <source>
        <dbReference type="EMBL" id="MBD2699169.1"/>
    </source>
</evidence>
<dbReference type="PANTHER" id="PTHR36108:SF13">
    <property type="entry name" value="COLOSSIN-B-RELATED"/>
    <property type="match status" value="1"/>
</dbReference>
<feature type="signal peptide" evidence="4">
    <location>
        <begin position="1"/>
        <end position="20"/>
    </location>
</feature>
<proteinExistence type="inferred from homology"/>
<protein>
    <recommendedName>
        <fullName evidence="5">Ig-like domain-containing protein</fullName>
    </recommendedName>
</protein>
<keyword evidence="2" id="KW-0964">Secreted</keyword>
<keyword evidence="3 4" id="KW-0732">Signal</keyword>
<feature type="chain" id="PRO_5037012108" description="Ig-like domain-containing protein" evidence="4">
    <location>
        <begin position="21"/>
        <end position="1419"/>
    </location>
</feature>
<dbReference type="RefSeq" id="WP_190885030.1">
    <property type="nucleotide sequence ID" value="NZ_JACWZY010000001.1"/>
</dbReference>